<dbReference type="AlphaFoldDB" id="A0A9Q0AQR5"/>
<organism evidence="1 2">
    <name type="scientific">Neoarthrinium moseri</name>
    <dbReference type="NCBI Taxonomy" id="1658444"/>
    <lineage>
        <taxon>Eukaryota</taxon>
        <taxon>Fungi</taxon>
        <taxon>Dikarya</taxon>
        <taxon>Ascomycota</taxon>
        <taxon>Pezizomycotina</taxon>
        <taxon>Sordariomycetes</taxon>
        <taxon>Xylariomycetidae</taxon>
        <taxon>Amphisphaeriales</taxon>
        <taxon>Apiosporaceae</taxon>
        <taxon>Neoarthrinium</taxon>
    </lineage>
</organism>
<comment type="caution">
    <text evidence="1">The sequence shown here is derived from an EMBL/GenBank/DDBJ whole genome shotgun (WGS) entry which is preliminary data.</text>
</comment>
<evidence type="ECO:0000313" key="2">
    <source>
        <dbReference type="Proteomes" id="UP000829685"/>
    </source>
</evidence>
<proteinExistence type="predicted"/>
<keyword evidence="2" id="KW-1185">Reference proteome</keyword>
<dbReference type="EMBL" id="JAFIMR010000013">
    <property type="protein sequence ID" value="KAI1870990.1"/>
    <property type="molecule type" value="Genomic_DNA"/>
</dbReference>
<name>A0A9Q0AQR5_9PEZI</name>
<dbReference type="Proteomes" id="UP000829685">
    <property type="component" value="Unassembled WGS sequence"/>
</dbReference>
<protein>
    <submittedName>
        <fullName evidence="1">Uncharacterized protein</fullName>
    </submittedName>
</protein>
<gene>
    <name evidence="1" type="ORF">JX265_006030</name>
</gene>
<evidence type="ECO:0000313" key="1">
    <source>
        <dbReference type="EMBL" id="KAI1870990.1"/>
    </source>
</evidence>
<reference evidence="1" key="1">
    <citation type="submission" date="2021-03" db="EMBL/GenBank/DDBJ databases">
        <title>Revisited historic fungal species revealed as producer of novel bioactive compounds through whole genome sequencing and comparative genomics.</title>
        <authorList>
            <person name="Vignolle G.A."/>
            <person name="Hochenegger N."/>
            <person name="Mach R.L."/>
            <person name="Mach-Aigner A.R."/>
            <person name="Javad Rahimi M."/>
            <person name="Salim K.A."/>
            <person name="Chan C.M."/>
            <person name="Lim L.B.L."/>
            <person name="Cai F."/>
            <person name="Druzhinina I.S."/>
            <person name="U'Ren J.M."/>
            <person name="Derntl C."/>
        </authorList>
    </citation>
    <scope>NUCLEOTIDE SEQUENCE</scope>
    <source>
        <strain evidence="1">TUCIM 5799</strain>
    </source>
</reference>
<accession>A0A9Q0AQR5</accession>
<sequence>MLGELGPIGRISDETSSWIVGLALAGLVSAKPDSSVGPAAGHIRQCIMPTTHFAGIGPWLGRASALAVDRLAAAATTQTLSLPLGLAHLRPLDAPGILGR</sequence>